<dbReference type="SUPFAM" id="SSF53335">
    <property type="entry name" value="S-adenosyl-L-methionine-dependent methyltransferases"/>
    <property type="match status" value="1"/>
</dbReference>
<accession>A0ABV2F5Z5</accession>
<evidence type="ECO:0000313" key="2">
    <source>
        <dbReference type="Proteomes" id="UP001549098"/>
    </source>
</evidence>
<keyword evidence="2" id="KW-1185">Reference proteome</keyword>
<dbReference type="EMBL" id="JBEPLV010000004">
    <property type="protein sequence ID" value="MET3547195.1"/>
    <property type="molecule type" value="Genomic_DNA"/>
</dbReference>
<dbReference type="RefSeq" id="WP_354499075.1">
    <property type="nucleotide sequence ID" value="NZ_JBEPLV010000004.1"/>
</dbReference>
<dbReference type="Pfam" id="PF13578">
    <property type="entry name" value="Methyltransf_24"/>
    <property type="match status" value="1"/>
</dbReference>
<protein>
    <recommendedName>
        <fullName evidence="3">Class I SAM-dependent methyltransferase</fullName>
    </recommendedName>
</protein>
<comment type="caution">
    <text evidence="1">The sequence shown here is derived from an EMBL/GenBank/DDBJ whole genome shotgun (WGS) entry which is preliminary data.</text>
</comment>
<dbReference type="Gene3D" id="3.40.50.150">
    <property type="entry name" value="Vaccinia Virus protein VP39"/>
    <property type="match status" value="1"/>
</dbReference>
<sequence length="232" mass="26504">MHRFWEKVIKPLIIATRPRTIVEIGSLRGQVTYKLLDYCKHVGARCIAIDPVPQMDTELLAEYYGSSFQMIRKLSLEAIPAINQYDMILIDGDHNWYTVFHELKLVEQMAARTGQFPVVILHDTEWPYGRRDMYYFPESIPQKFRKPFATRGIEPGRSELLPLGGFNHMVSNALYEHGERNGVLTAVEDFIEGTSYDLRLYRLHSSNGLGIILEADSPAADVLPYILNTSGL</sequence>
<name>A0ABV2F5Z5_9BACL</name>
<proteinExistence type="predicted"/>
<dbReference type="InterPro" id="IPR029063">
    <property type="entry name" value="SAM-dependent_MTases_sf"/>
</dbReference>
<organism evidence="1 2">
    <name type="scientific">Paenibacillus favisporus</name>
    <dbReference type="NCBI Taxonomy" id="221028"/>
    <lineage>
        <taxon>Bacteria</taxon>
        <taxon>Bacillati</taxon>
        <taxon>Bacillota</taxon>
        <taxon>Bacilli</taxon>
        <taxon>Bacillales</taxon>
        <taxon>Paenibacillaceae</taxon>
        <taxon>Paenibacillus</taxon>
    </lineage>
</organism>
<reference evidence="1 2" key="1">
    <citation type="submission" date="2024-06" db="EMBL/GenBank/DDBJ databases">
        <title>Genomic Encyclopedia of Type Strains, Phase IV (KMG-IV): sequencing the most valuable type-strain genomes for metagenomic binning, comparative biology and taxonomic classification.</title>
        <authorList>
            <person name="Goeker M."/>
        </authorList>
    </citation>
    <scope>NUCLEOTIDE SEQUENCE [LARGE SCALE GENOMIC DNA]</scope>
    <source>
        <strain evidence="1 2">DSM 17253</strain>
    </source>
</reference>
<dbReference type="Proteomes" id="UP001549098">
    <property type="component" value="Unassembled WGS sequence"/>
</dbReference>
<evidence type="ECO:0008006" key="3">
    <source>
        <dbReference type="Google" id="ProtNLM"/>
    </source>
</evidence>
<evidence type="ECO:0000313" key="1">
    <source>
        <dbReference type="EMBL" id="MET3547195.1"/>
    </source>
</evidence>
<gene>
    <name evidence="1" type="ORF">ABID47_003811</name>
</gene>